<keyword evidence="13" id="KW-1185">Reference proteome</keyword>
<comment type="similarity">
    <text evidence="2 7">Belongs to the phosphohexose mutase family.</text>
</comment>
<dbReference type="GO" id="GO:0008973">
    <property type="term" value="F:phosphopentomutase activity"/>
    <property type="evidence" value="ECO:0007669"/>
    <property type="project" value="TreeGrafter"/>
</dbReference>
<evidence type="ECO:0000259" key="8">
    <source>
        <dbReference type="Pfam" id="PF00408"/>
    </source>
</evidence>
<dbReference type="PROSITE" id="PS00710">
    <property type="entry name" value="PGM_PMM"/>
    <property type="match status" value="1"/>
</dbReference>
<keyword evidence="4 7" id="KW-0479">Metal-binding</keyword>
<evidence type="ECO:0000256" key="4">
    <source>
        <dbReference type="ARBA" id="ARBA00022723"/>
    </source>
</evidence>
<dbReference type="Pfam" id="PF02880">
    <property type="entry name" value="PGM_PMM_III"/>
    <property type="match status" value="1"/>
</dbReference>
<evidence type="ECO:0000256" key="1">
    <source>
        <dbReference type="ARBA" id="ARBA00001946"/>
    </source>
</evidence>
<evidence type="ECO:0000313" key="12">
    <source>
        <dbReference type="EMBL" id="ASK79643.1"/>
    </source>
</evidence>
<feature type="domain" description="Alpha-D-phosphohexomutase C-terminal" evidence="8">
    <location>
        <begin position="533"/>
        <end position="554"/>
    </location>
</feature>
<feature type="domain" description="Alpha-D-phosphohexomutase alpha/beta/alpha" evidence="11">
    <location>
        <begin position="343"/>
        <end position="444"/>
    </location>
</feature>
<evidence type="ECO:0000259" key="11">
    <source>
        <dbReference type="Pfam" id="PF02880"/>
    </source>
</evidence>
<protein>
    <submittedName>
        <fullName evidence="12">Phosphoglucomutase</fullName>
    </submittedName>
</protein>
<dbReference type="PANTHER" id="PTHR45745">
    <property type="entry name" value="PHOSPHOMANNOMUTASE 45A"/>
    <property type="match status" value="1"/>
</dbReference>
<reference evidence="12 13" key="1">
    <citation type="journal article" date="2016" name="Int. J. Syst. Evol. Microbiol.">
        <title>Paraphotobacterium marinum gen. nov., sp. nov., a member of the family Vibrionaceae, isolated from surface seawater.</title>
        <authorList>
            <person name="Huang Z."/>
            <person name="Dong C."/>
            <person name="Shao Z."/>
        </authorList>
    </citation>
    <scope>NUCLEOTIDE SEQUENCE [LARGE SCALE GENOMIC DNA]</scope>
    <source>
        <strain evidence="12 13">NSCS20N07D</strain>
    </source>
</reference>
<evidence type="ECO:0000256" key="3">
    <source>
        <dbReference type="ARBA" id="ARBA00022553"/>
    </source>
</evidence>
<evidence type="ECO:0000313" key="13">
    <source>
        <dbReference type="Proteomes" id="UP000242175"/>
    </source>
</evidence>
<evidence type="ECO:0000256" key="6">
    <source>
        <dbReference type="ARBA" id="ARBA00023235"/>
    </source>
</evidence>
<dbReference type="Gene3D" id="3.40.120.10">
    <property type="entry name" value="Alpha-D-Glucose-1,6-Bisphosphate, subunit A, domain 3"/>
    <property type="match status" value="3"/>
</dbReference>
<dbReference type="InterPro" id="IPR005844">
    <property type="entry name" value="A-D-PHexomutase_a/b/a-I"/>
</dbReference>
<dbReference type="AlphaFoldDB" id="A0A220VI51"/>
<keyword evidence="5 7" id="KW-0460">Magnesium</keyword>
<dbReference type="InterPro" id="IPR036900">
    <property type="entry name" value="A-D-PHexomutase_C_sf"/>
</dbReference>
<evidence type="ECO:0000259" key="9">
    <source>
        <dbReference type="Pfam" id="PF02878"/>
    </source>
</evidence>
<dbReference type="Pfam" id="PF00408">
    <property type="entry name" value="PGM_PMM_IV"/>
    <property type="match status" value="1"/>
</dbReference>
<dbReference type="InterPro" id="IPR005841">
    <property type="entry name" value="Alpha-D-phosphohexomutase_SF"/>
</dbReference>
<evidence type="ECO:0000256" key="2">
    <source>
        <dbReference type="ARBA" id="ARBA00010231"/>
    </source>
</evidence>
<dbReference type="SUPFAM" id="SSF55957">
    <property type="entry name" value="Phosphoglucomutase, C-terminal domain"/>
    <property type="match status" value="1"/>
</dbReference>
<comment type="cofactor">
    <cofactor evidence="1">
        <name>Mg(2+)</name>
        <dbReference type="ChEBI" id="CHEBI:18420"/>
    </cofactor>
</comment>
<dbReference type="PANTHER" id="PTHR45745:SF1">
    <property type="entry name" value="PHOSPHOGLUCOMUTASE 2B-RELATED"/>
    <property type="match status" value="1"/>
</dbReference>
<dbReference type="GO" id="GO:0006166">
    <property type="term" value="P:purine ribonucleoside salvage"/>
    <property type="evidence" value="ECO:0007669"/>
    <property type="project" value="TreeGrafter"/>
</dbReference>
<accession>A0A220VI51</accession>
<dbReference type="KEGG" id="pmai:CF386_11355"/>
<feature type="domain" description="Alpha-D-phosphohexomutase alpha/beta/alpha" evidence="9">
    <location>
        <begin position="66"/>
        <end position="204"/>
    </location>
</feature>
<dbReference type="Proteomes" id="UP000242175">
    <property type="component" value="Chromosome small"/>
</dbReference>
<keyword evidence="6" id="KW-0413">Isomerase</keyword>
<evidence type="ECO:0000259" key="10">
    <source>
        <dbReference type="Pfam" id="PF02879"/>
    </source>
</evidence>
<evidence type="ECO:0000256" key="5">
    <source>
        <dbReference type="ARBA" id="ARBA00022842"/>
    </source>
</evidence>
<dbReference type="SUPFAM" id="SSF53738">
    <property type="entry name" value="Phosphoglucomutase, first 3 domains"/>
    <property type="match status" value="3"/>
</dbReference>
<proteinExistence type="inferred from homology"/>
<dbReference type="InterPro" id="IPR005846">
    <property type="entry name" value="A-D-PHexomutase_a/b/a-III"/>
</dbReference>
<evidence type="ECO:0000256" key="7">
    <source>
        <dbReference type="RuleBase" id="RU004326"/>
    </source>
</evidence>
<keyword evidence="3" id="KW-0597">Phosphoprotein</keyword>
<dbReference type="InterPro" id="IPR016066">
    <property type="entry name" value="A-D-PHexomutase_CS"/>
</dbReference>
<dbReference type="EMBL" id="CP022356">
    <property type="protein sequence ID" value="ASK79643.1"/>
    <property type="molecule type" value="Genomic_DNA"/>
</dbReference>
<dbReference type="InterPro" id="IPR005845">
    <property type="entry name" value="A-D-PHexomutase_a/b/a-II"/>
</dbReference>
<dbReference type="CDD" id="cd05799">
    <property type="entry name" value="PGM2"/>
    <property type="match status" value="1"/>
</dbReference>
<dbReference type="Gene3D" id="3.30.310.50">
    <property type="entry name" value="Alpha-D-phosphohexomutase, C-terminal domain"/>
    <property type="match status" value="1"/>
</dbReference>
<dbReference type="Pfam" id="PF02879">
    <property type="entry name" value="PGM_PMM_II"/>
    <property type="match status" value="1"/>
</dbReference>
<sequence>MSDHLLKSPFSFSSYVLWVLFMDKDLNTKIQHWLSRDTDPVTKNQILKLLNDKNFSELKDMFSSRLTFGTAGIRGIIGAGTNRINQLLIQETALGLANYLRHSEENKSVVVGYDERHLSKQFAEATACILISQNIKVHLFAFSSPTPVVSYFVNYYTADAGIVITASHNPKEYNGLKLFLSNGAQIFPPIDSKISEEIMKATQQKIPSLCITDAKFKKEISYIPQEKINEYIKDISHDTNYSIGKNIPKVKFSYSPLHGVGLPTIDLLMKYNNYKNFYIVEEQSQPNPDFPTVNNPNPEDPDSMKLAIKYAEKNKCDIACVHDPDADRLSIAINTGSNFLVLNGNQIGVLLADYVLSKNKKANPIVGTTIVSSRMLNQIAINYNATYYETLTGFKWLMNSTLLDNHNLIFAYEEAIGYSVNNKVNDKDGMSAMLAFCNLASELKYKDINVIEHLASLYVKYGYYFTSQKIIHLNSENFDFMQELRTKHIKKIGNTSVSYIEDYLSGKVVYFTKEQPKQEIQLPSSDILIYNLSDNSRIIIRPSGTEPKIKIYYEILLKLNHVDEFETISKIGKSKIKELEQFHLDEIKR</sequence>
<organism evidence="12 13">
    <name type="scientific">Paraphotobacterium marinum</name>
    <dbReference type="NCBI Taxonomy" id="1755811"/>
    <lineage>
        <taxon>Bacteria</taxon>
        <taxon>Pseudomonadati</taxon>
        <taxon>Pseudomonadota</taxon>
        <taxon>Gammaproteobacteria</taxon>
        <taxon>Vibrionales</taxon>
        <taxon>Vibrionaceae</taxon>
        <taxon>Paraphotobacterium</taxon>
    </lineage>
</organism>
<dbReference type="PRINTS" id="PR00509">
    <property type="entry name" value="PGMPMM"/>
</dbReference>
<dbReference type="GO" id="GO:0000287">
    <property type="term" value="F:magnesium ion binding"/>
    <property type="evidence" value="ECO:0007669"/>
    <property type="project" value="InterPro"/>
</dbReference>
<dbReference type="GO" id="GO:0005975">
    <property type="term" value="P:carbohydrate metabolic process"/>
    <property type="evidence" value="ECO:0007669"/>
    <property type="project" value="InterPro"/>
</dbReference>
<feature type="domain" description="Alpha-D-phosphohexomutase alpha/beta/alpha" evidence="10">
    <location>
        <begin position="230"/>
        <end position="336"/>
    </location>
</feature>
<name>A0A220VI51_9GAMM</name>
<gene>
    <name evidence="12" type="ORF">CF386_11355</name>
</gene>
<dbReference type="InterPro" id="IPR016055">
    <property type="entry name" value="A-D-PHexomutase_a/b/a-I/II/III"/>
</dbReference>
<dbReference type="Pfam" id="PF02878">
    <property type="entry name" value="PGM_PMM_I"/>
    <property type="match status" value="1"/>
</dbReference>
<dbReference type="InterPro" id="IPR005843">
    <property type="entry name" value="A-D-PHexomutase_C"/>
</dbReference>